<dbReference type="PIRSF" id="PIRSF000332">
    <property type="entry name" value="FMO"/>
    <property type="match status" value="1"/>
</dbReference>
<dbReference type="PANTHER" id="PTHR23023">
    <property type="entry name" value="DIMETHYLANILINE MONOOXYGENASE"/>
    <property type="match status" value="1"/>
</dbReference>
<protein>
    <recommendedName>
        <fullName evidence="8">Flavin-binding monooxygenase-like protein</fullName>
    </recommendedName>
</protein>
<dbReference type="GO" id="GO:0050660">
    <property type="term" value="F:flavin adenine dinucleotide binding"/>
    <property type="evidence" value="ECO:0007669"/>
    <property type="project" value="InterPro"/>
</dbReference>
<dbReference type="VEuPathDB" id="FungiDB:CIMG_07719"/>
<dbReference type="GO" id="GO:0050661">
    <property type="term" value="F:NADP binding"/>
    <property type="evidence" value="ECO:0007669"/>
    <property type="project" value="InterPro"/>
</dbReference>
<keyword evidence="4" id="KW-0521">NADP</keyword>
<evidence type="ECO:0000256" key="5">
    <source>
        <dbReference type="ARBA" id="ARBA00023002"/>
    </source>
</evidence>
<name>A0A0E1RWE5_COCIM</name>
<dbReference type="GO" id="GO:0004499">
    <property type="term" value="F:N,N-dimethylaniline monooxygenase activity"/>
    <property type="evidence" value="ECO:0007669"/>
    <property type="project" value="InterPro"/>
</dbReference>
<gene>
    <name evidence="6" type="ORF">CIMG_07719</name>
</gene>
<dbReference type="GeneID" id="4559434"/>
<accession>A0A0E1RWE5</accession>
<dbReference type="InParanoid" id="A0A0E1RWE5"/>
<sequence>MEAREAADLVIVGAGINGLAAARTYCTIHPSANVVILESAASIGGVWARERLYSGLRLNNLLGTYEYSDFPMDEAFGIQPGQHITGEATHRYLMAYAEEFELYSRVRLQSRVETVEKLDRKSDAAWLVTYTKYNDDGESQRQQIFTRKLIVATGVASEPFIPTLKGAETFDAPLLHSKDTARKQREITEAKRVVVLGGAKSGYDAAYLAASHGVEVDWIISKSGRGASWMAPPYVTPLKKWLEKLVNTRFLTWFSPCSWGEADGFGGIRGFLHGTFIGRWIVDVFWKILANDVVTLNGYRNHPETKKLEPWTDAFWSATTFSILNYPTHFYDLVRDGKIRVHVADISHLSPKTVHFVGGQAIKTDAFISCTGWTALPTIKFLPEGIEEQMGLPHKTQNVNKLARKADAEILSRFPRLQRQPEVKNPYGGARRDCTRPEDHEPYRLYRHMVPPDFIHDRSLGFLGTVSNFSTVLTAQTQALWLVAYMDGKLALDTCSPTFEDDLHWDTVLHSQFGKWRYPFTGQQRSDFVFDAVPYLDWLLRDLGLKVHRKGGPLAEIFEPYGPADYRGLIEEWQRSLTQE</sequence>
<dbReference type="KEGG" id="cim:CIMG_07719"/>
<keyword evidence="2" id="KW-0285">Flavoprotein</keyword>
<evidence type="ECO:0000313" key="7">
    <source>
        <dbReference type="Proteomes" id="UP000001261"/>
    </source>
</evidence>
<evidence type="ECO:0000256" key="2">
    <source>
        <dbReference type="ARBA" id="ARBA00022630"/>
    </source>
</evidence>
<dbReference type="OrthoDB" id="2915840at2759"/>
<dbReference type="SUPFAM" id="SSF51905">
    <property type="entry name" value="FAD/NAD(P)-binding domain"/>
    <property type="match status" value="2"/>
</dbReference>
<dbReference type="Pfam" id="PF00743">
    <property type="entry name" value="FMO-like"/>
    <property type="match status" value="1"/>
</dbReference>
<dbReference type="RefSeq" id="XP_001240556.2">
    <property type="nucleotide sequence ID" value="XM_001240555.2"/>
</dbReference>
<evidence type="ECO:0008006" key="8">
    <source>
        <dbReference type="Google" id="ProtNLM"/>
    </source>
</evidence>
<evidence type="ECO:0000256" key="4">
    <source>
        <dbReference type="ARBA" id="ARBA00022857"/>
    </source>
</evidence>
<dbReference type="Proteomes" id="UP000001261">
    <property type="component" value="Unassembled WGS sequence"/>
</dbReference>
<proteinExistence type="inferred from homology"/>
<dbReference type="InterPro" id="IPR020946">
    <property type="entry name" value="Flavin_mOase-like"/>
</dbReference>
<keyword evidence="5" id="KW-0560">Oxidoreductase</keyword>
<dbReference type="InterPro" id="IPR036188">
    <property type="entry name" value="FAD/NAD-bd_sf"/>
</dbReference>
<comment type="similarity">
    <text evidence="1">Belongs to the FMO family.</text>
</comment>
<evidence type="ECO:0000256" key="1">
    <source>
        <dbReference type="ARBA" id="ARBA00009183"/>
    </source>
</evidence>
<reference evidence="7" key="1">
    <citation type="journal article" date="2009" name="Genome Res.">
        <title>Comparative genomic analyses of the human fungal pathogens Coccidioides and their relatives.</title>
        <authorList>
            <person name="Sharpton T.J."/>
            <person name="Stajich J.E."/>
            <person name="Rounsley S.D."/>
            <person name="Gardner M.J."/>
            <person name="Wortman J.R."/>
            <person name="Jordar V.S."/>
            <person name="Maiti R."/>
            <person name="Kodira C.D."/>
            <person name="Neafsey D.E."/>
            <person name="Zeng Q."/>
            <person name="Hung C.-Y."/>
            <person name="McMahan C."/>
            <person name="Muszewska A."/>
            <person name="Grynberg M."/>
            <person name="Mandel M.A."/>
            <person name="Kellner E.M."/>
            <person name="Barker B.M."/>
            <person name="Galgiani J.N."/>
            <person name="Orbach M.J."/>
            <person name="Kirkland T.N."/>
            <person name="Cole G.T."/>
            <person name="Henn M.R."/>
            <person name="Birren B.W."/>
            <person name="Taylor J.W."/>
        </authorList>
    </citation>
    <scope>NUCLEOTIDE SEQUENCE [LARGE SCALE GENOMIC DNA]</scope>
    <source>
        <strain evidence="7">RS</strain>
    </source>
</reference>
<dbReference type="InterPro" id="IPR050346">
    <property type="entry name" value="FMO-like"/>
</dbReference>
<dbReference type="OMA" id="WISPFWI"/>
<dbReference type="AlphaFoldDB" id="A0A0E1RWE5"/>
<evidence type="ECO:0000313" key="6">
    <source>
        <dbReference type="EMBL" id="EAS28973.2"/>
    </source>
</evidence>
<dbReference type="Gene3D" id="3.50.50.60">
    <property type="entry name" value="FAD/NAD(P)-binding domain"/>
    <property type="match status" value="1"/>
</dbReference>
<dbReference type="InterPro" id="IPR000960">
    <property type="entry name" value="Flavin_mOase"/>
</dbReference>
<organism evidence="6 7">
    <name type="scientific">Coccidioides immitis (strain RS)</name>
    <name type="common">Valley fever fungus</name>
    <dbReference type="NCBI Taxonomy" id="246410"/>
    <lineage>
        <taxon>Eukaryota</taxon>
        <taxon>Fungi</taxon>
        <taxon>Dikarya</taxon>
        <taxon>Ascomycota</taxon>
        <taxon>Pezizomycotina</taxon>
        <taxon>Eurotiomycetes</taxon>
        <taxon>Eurotiomycetidae</taxon>
        <taxon>Onygenales</taxon>
        <taxon>Onygenaceae</taxon>
        <taxon>Coccidioides</taxon>
    </lineage>
</organism>
<keyword evidence="7" id="KW-1185">Reference proteome</keyword>
<dbReference type="EMBL" id="GG704913">
    <property type="protein sequence ID" value="EAS28973.2"/>
    <property type="molecule type" value="Genomic_DNA"/>
</dbReference>
<keyword evidence="3" id="KW-0274">FAD</keyword>
<reference evidence="7" key="2">
    <citation type="journal article" date="2010" name="Genome Res.">
        <title>Population genomic sequencing of Coccidioides fungi reveals recent hybridization and transposon control.</title>
        <authorList>
            <person name="Neafsey D.E."/>
            <person name="Barker B.M."/>
            <person name="Sharpton T.J."/>
            <person name="Stajich J.E."/>
            <person name="Park D.J."/>
            <person name="Whiston E."/>
            <person name="Hung C.-Y."/>
            <person name="McMahan C."/>
            <person name="White J."/>
            <person name="Sykes S."/>
            <person name="Heiman D."/>
            <person name="Young S."/>
            <person name="Zeng Q."/>
            <person name="Abouelleil A."/>
            <person name="Aftuck L."/>
            <person name="Bessette D."/>
            <person name="Brown A."/>
            <person name="FitzGerald M."/>
            <person name="Lui A."/>
            <person name="Macdonald J.P."/>
            <person name="Priest M."/>
            <person name="Orbach M.J."/>
            <person name="Galgiani J.N."/>
            <person name="Kirkland T.N."/>
            <person name="Cole G.T."/>
            <person name="Birren B.W."/>
            <person name="Henn M.R."/>
            <person name="Taylor J.W."/>
            <person name="Rounsley S.D."/>
        </authorList>
    </citation>
    <scope>GENOME REANNOTATION</scope>
    <source>
        <strain evidence="7">RS</strain>
    </source>
</reference>
<dbReference type="PRINTS" id="PR00411">
    <property type="entry name" value="PNDRDTASEI"/>
</dbReference>
<evidence type="ECO:0000256" key="3">
    <source>
        <dbReference type="ARBA" id="ARBA00022827"/>
    </source>
</evidence>